<feature type="signal peptide" evidence="1">
    <location>
        <begin position="1"/>
        <end position="19"/>
    </location>
</feature>
<name>A0ABV8MPA9_9NEIS</name>
<dbReference type="RefSeq" id="WP_378164423.1">
    <property type="nucleotide sequence ID" value="NZ_JBHSBU010000001.1"/>
</dbReference>
<feature type="domain" description="DUF2059" evidence="2">
    <location>
        <begin position="88"/>
        <end position="146"/>
    </location>
</feature>
<dbReference type="Proteomes" id="UP001595791">
    <property type="component" value="Unassembled WGS sequence"/>
</dbReference>
<keyword evidence="4" id="KW-1185">Reference proteome</keyword>
<dbReference type="InterPro" id="IPR018637">
    <property type="entry name" value="DUF2059"/>
</dbReference>
<proteinExistence type="predicted"/>
<reference evidence="4" key="1">
    <citation type="journal article" date="2019" name="Int. J. Syst. Evol. Microbiol.">
        <title>The Global Catalogue of Microorganisms (GCM) 10K type strain sequencing project: providing services to taxonomists for standard genome sequencing and annotation.</title>
        <authorList>
            <consortium name="The Broad Institute Genomics Platform"/>
            <consortium name="The Broad Institute Genome Sequencing Center for Infectious Disease"/>
            <person name="Wu L."/>
            <person name="Ma J."/>
        </authorList>
    </citation>
    <scope>NUCLEOTIDE SEQUENCE [LARGE SCALE GENOMIC DNA]</scope>
    <source>
        <strain evidence="4">LMG 29894</strain>
    </source>
</reference>
<feature type="chain" id="PRO_5045849091" evidence="1">
    <location>
        <begin position="20"/>
        <end position="167"/>
    </location>
</feature>
<evidence type="ECO:0000313" key="3">
    <source>
        <dbReference type="EMBL" id="MFC4160033.1"/>
    </source>
</evidence>
<keyword evidence="1" id="KW-0732">Signal</keyword>
<protein>
    <submittedName>
        <fullName evidence="3">DUF2059 domain-containing protein</fullName>
    </submittedName>
</protein>
<sequence length="167" mass="18960">MKKMLKMAIVLAAALPALAAEPSTASLEKLLVVTNSEQLVRNMQPQMTEMLRRNMLQMMSDKEQANAKLVKQLTETLVQIMNEEVSWEKLKPFYLEVYSQSFSQEEIDGLIDFYQSPTGKAFVAKMPVVMEKTMSLLEKRMQPMAERVAKATESALQAARKEQGKKQ</sequence>
<organism evidence="3 4">
    <name type="scientific">Chitinimonas lacunae</name>
    <dbReference type="NCBI Taxonomy" id="1963018"/>
    <lineage>
        <taxon>Bacteria</taxon>
        <taxon>Pseudomonadati</taxon>
        <taxon>Pseudomonadota</taxon>
        <taxon>Betaproteobacteria</taxon>
        <taxon>Neisseriales</taxon>
        <taxon>Chitinibacteraceae</taxon>
        <taxon>Chitinimonas</taxon>
    </lineage>
</organism>
<accession>A0ABV8MPA9</accession>
<evidence type="ECO:0000259" key="2">
    <source>
        <dbReference type="Pfam" id="PF09832"/>
    </source>
</evidence>
<evidence type="ECO:0000313" key="4">
    <source>
        <dbReference type="Proteomes" id="UP001595791"/>
    </source>
</evidence>
<gene>
    <name evidence="3" type="ORF">ACFOW7_11810</name>
</gene>
<evidence type="ECO:0000256" key="1">
    <source>
        <dbReference type="SAM" id="SignalP"/>
    </source>
</evidence>
<dbReference type="EMBL" id="JBHSBU010000001">
    <property type="protein sequence ID" value="MFC4160033.1"/>
    <property type="molecule type" value="Genomic_DNA"/>
</dbReference>
<dbReference type="Pfam" id="PF09832">
    <property type="entry name" value="DUF2059"/>
    <property type="match status" value="1"/>
</dbReference>
<comment type="caution">
    <text evidence="3">The sequence shown here is derived from an EMBL/GenBank/DDBJ whole genome shotgun (WGS) entry which is preliminary data.</text>
</comment>